<dbReference type="Gene3D" id="2.60.40.10">
    <property type="entry name" value="Immunoglobulins"/>
    <property type="match status" value="1"/>
</dbReference>
<comment type="caution">
    <text evidence="4">The sequence shown here is derived from an EMBL/GenBank/DDBJ whole genome shotgun (WGS) entry which is preliminary data.</text>
</comment>
<evidence type="ECO:0000259" key="3">
    <source>
        <dbReference type="Pfam" id="PF17936"/>
    </source>
</evidence>
<feature type="domain" description="Ig-like" evidence="2">
    <location>
        <begin position="1528"/>
        <end position="1636"/>
    </location>
</feature>
<reference evidence="4 5" key="1">
    <citation type="submission" date="2023-06" db="EMBL/GenBank/DDBJ databases">
        <title>Influencing factors and mechanism of Cr(VI) reduction by facultative anaerobic Exiguobacterium sp. PY14.</title>
        <authorList>
            <person name="Zou L."/>
        </authorList>
    </citation>
    <scope>NUCLEOTIDE SEQUENCE [LARGE SCALE GENOMIC DNA]</scope>
    <source>
        <strain evidence="4 5">PY14</strain>
    </source>
</reference>
<proteinExistence type="predicted"/>
<dbReference type="Proteomes" id="UP001230807">
    <property type="component" value="Unassembled WGS sequence"/>
</dbReference>
<keyword evidence="5" id="KW-1185">Reference proteome</keyword>
<evidence type="ECO:0000256" key="1">
    <source>
        <dbReference type="SAM" id="SignalP"/>
    </source>
</evidence>
<evidence type="ECO:0000259" key="2">
    <source>
        <dbReference type="Pfam" id="PF12245"/>
    </source>
</evidence>
<dbReference type="Pfam" id="PF17936">
    <property type="entry name" value="Big_6"/>
    <property type="match status" value="1"/>
</dbReference>
<dbReference type="RefSeq" id="WP_286038257.1">
    <property type="nucleotide sequence ID" value="NZ_CP183077.1"/>
</dbReference>
<evidence type="ECO:0000313" key="5">
    <source>
        <dbReference type="Proteomes" id="UP001230807"/>
    </source>
</evidence>
<feature type="chain" id="PRO_5047334904" evidence="1">
    <location>
        <begin position="23"/>
        <end position="2653"/>
    </location>
</feature>
<organism evidence="4 5">
    <name type="scientific">Exiguobacterium mexicanum</name>
    <dbReference type="NCBI Taxonomy" id="340146"/>
    <lineage>
        <taxon>Bacteria</taxon>
        <taxon>Bacillati</taxon>
        <taxon>Bacillota</taxon>
        <taxon>Bacilli</taxon>
        <taxon>Bacillales</taxon>
        <taxon>Bacillales Family XII. Incertae Sedis</taxon>
        <taxon>Exiguobacterium</taxon>
    </lineage>
</organism>
<accession>A0ABT7MMF1</accession>
<sequence length="2653" mass="290083">MIKMIKVFLSILIIVSPFSAMGYKVDAATDDNEGPTITSIKVGQSDISKNQALDLKIEATDPSGLANQAVAILENPNGEQVELQLHLRENGLYISREEVGHYVGNQTLNLLNFHNQNYGSYKIKELIVRDVYGNRAMISQPLPTYEVFEDTEAPAVQEISFSKPYLVKDGLRDLVSIHLKVKDNGEISSDARVFLKHVKTGQIKEIILYRGSFNEFGNTIYSKDWGDILLGNWIVEKVFLKDVVGNEVNVSNENTQQQLQVLSIQDDVKPPQNVTFDFKDTFKQNSDVVWMNVSALDETFVKQIDVVFEEINSGIQKSFSRNYLDWKAQYDQEAGLNKTYQVSANLAHIGMGNGTWDLKSIKVTDFNNNSSVVMGSGQSVYISARPTMDASVLNGNYSFTTSRNFRNVYVMPGATLQSTANINVYENMYVFGKVKALGGLSVNKNIYGKTLYRTPDVLLEEGDIQALGQVYYQDLIKGYPVQIELPVKLDKGLTDNGRNEIDLVGQTLPFDSVISINDDTFKVDENGYFSLIGYPVPDNRLLTFKMSDRNGHVYEKTMKVWPKDKPIVTNHLPSGIYMGGKHRIKLTDSKEGNIYYAVEPTSVLEQSYLYNKSTDGIELLGDLSINYYSLDELGIRSDIGEGDYRVFNIDQPFTMDTTLKGYASPGLKIEVTIEGKTYYTTVDENNLFSIPEVDLKQVTSLKIRASDSKYVSQEYVIPVKNNMPPNLEGVEPGGRYNKDVTITFDHASVYVNDKPIRSGDIFTEEGDYKVTASNEIGGSSNFTFSIDRTAPEIYGFENDQIYSYDVTVYFYEGSATVNDVPISSFTTFADDGEYIIKLIDDAGNESLKRFSIDKSAPTVRGVENGKIYNSSINIEFDEGLGTLNGEVFTSGDRILNEGSYFLTVMDSLGNQSTIQFTIDLTSPTINGVKDNGSYNQAVNITYDEGTAYLNGEVIKGNSIRVSSEGKYLIEVVDEAGNVSKIKFEIDSTPPYPNGVWPLGVYTTSVTPTFDAEISLLNNKPFSSGTTISEDGIYNLTLKDNAGNITSTSFTIDKTPMLINGAANNQIYNQPVQLAFNEGTVFVNGEQIESGYKILKTGEYKVQGYDYAGNITRISFEIDVEPPIIQGVDKRIYNDAVRPIFNEGTALLNDVPFSSNTTVDKEGSYTLVVRDKAGNTTEKEFMIDYSSIAITGVENGKLYNESVTPLFSEGTALLNGKMFKSGTTISEDGFYLLHVKDIAGNDSIYTFTIDLTKPEILGVQENTYTHSLRAFFSEGNALLNNEAYTSGQLIDREGTYVLTLSDEAGNVSSIRFSIDSTPPRIENILNDGVYQSAAPTFEGNGTLNGEPFVSGHEIIKEGKYHLSAKDEAGNESNVSFEIDRSAPMIKGVESKEYNTAVNAIFNEGKAVLNGLPYESGTIISKEGDYVLSVVDIAGNSIEVKFKLDFEAPEIQGIDSKIYNKPITPIFVGVGILNGEPFLSGTVIKDQGQYELTVQDKAGNRTVKTFTIDKSLPIISGVTDKLYNSKVTPEYNEGFATLNGQPFSSGTKIESDGYYELEVIDQAGNVARVEFEIDRTSPTVSGITSTNYSKAVYATFSEGKALLNNLPYLSGSPIEKDGDYTFTLEDLAGNITMVQFRIDRTPDRIFGVESNKNYNHSVTPTFIEGIAYLNGLPFKSGTTISEDGYYFLSLEDKSNNRTSVFFTIDKVSPLIYNVEKPIYNKPVIPIFTEGLATLNGQPLVSGTEIKTDGNYSIKLVDEAGNVTEKRFILDQATPIIEGVSHNKTYDVSVRPIFTEGIGVLNGKPFVSGDVIAEDGNYTLNVKDEAGNETTISFKIDQLPLNVSGISNEGFYNHSVRPVFIKGTARLNGKLVVSGTLIQQEGDYLFELKDDTGKESILKFTIDLTAPVLLNVKDKAYNQEVTPYFVEGTATLNGKSYLSGTPIKGDGEYTLSLQDQSKNVTTVKFSIDTVSPTISGIVNGGLTNESIVLSWSDGFATLNGKSLAAGTILSADGEYELKVKDNAENETTVHFKIDRQPVSVTGVENGKSYQQVKPIFTEGTAKLNGVSYLSGTSIALEGNHTLIVTDEAGNETKISFTIDHTAPIVNGFIKEKSFYREVTPTFTEGVATLNGKSYITGTKIATDGDYELKVTDKAENETIVRFKIDRKPVIVTGVEEGKTYQQAKPIFMEGIAKLNGLSYTSGTLVTLEGNHVLLVTDEAGNETKTSFTIDHTAPVIKGFFEGRSAYREVTPTFTEGAATLNGQPFASGTTISSDGDYELKVKDKAGNETTVRFKIDRKPVTVTGVESGKTYQQVKPIFTEGVGKLNGASYVSGTTIDQTGDYVLIVTDDAGNETKLSFSIDRTSPVISGFVEGKQSYREVTPSFSEGTALMNGKTFASGTKLVQEGKYVLKVTDQVGNVTTREFTIDRTTPIVTGVKSKQLTNKSVIVSFNEGSATLNGKNIASRQTVVASGSYTLKVTDEAGNVTLLTFTIDKVAPSKPSISTLTNKSTKVTGKAEKGSTVSITYNGRTYTTKASTAGTYSYSLKTTKAGATVTVRAKDTAGNLSTAASSKVLNTFATFTVNTVKSSAISLTGKGNKAATVQAFVGTKAISKVAKVDSKGNYKLTIPRQKAGVTVTVKMTQTGYQELKKTTKVAK</sequence>
<feature type="domain" description="Bacterial Ig" evidence="3">
    <location>
        <begin position="2493"/>
        <end position="2569"/>
    </location>
</feature>
<protein>
    <submittedName>
        <fullName evidence="4">Ig-like domain-containing protein</fullName>
    </submittedName>
</protein>
<name>A0ABT7MMF1_9BACL</name>
<dbReference type="Pfam" id="PF12245">
    <property type="entry name" value="Big_3_2"/>
    <property type="match status" value="1"/>
</dbReference>
<dbReference type="InterPro" id="IPR022038">
    <property type="entry name" value="Ig-like_bact"/>
</dbReference>
<gene>
    <name evidence="4" type="ORF">QR695_05060</name>
</gene>
<dbReference type="InterPro" id="IPR041498">
    <property type="entry name" value="Big_6"/>
</dbReference>
<keyword evidence="1" id="KW-0732">Signal</keyword>
<evidence type="ECO:0000313" key="4">
    <source>
        <dbReference type="EMBL" id="MDL5376370.1"/>
    </source>
</evidence>
<dbReference type="EMBL" id="JASWER010000003">
    <property type="protein sequence ID" value="MDL5376370.1"/>
    <property type="molecule type" value="Genomic_DNA"/>
</dbReference>
<dbReference type="InterPro" id="IPR013783">
    <property type="entry name" value="Ig-like_fold"/>
</dbReference>
<feature type="signal peptide" evidence="1">
    <location>
        <begin position="1"/>
        <end position="22"/>
    </location>
</feature>